<dbReference type="Pfam" id="PF12937">
    <property type="entry name" value="F-box-like"/>
    <property type="match status" value="1"/>
</dbReference>
<dbReference type="InterPro" id="IPR036047">
    <property type="entry name" value="F-box-like_dom_sf"/>
</dbReference>
<dbReference type="NCBIfam" id="TIGR01640">
    <property type="entry name" value="F_box_assoc_1"/>
    <property type="match status" value="2"/>
</dbReference>
<dbReference type="InterPro" id="IPR050796">
    <property type="entry name" value="SCF_F-box_component"/>
</dbReference>
<dbReference type="SMART" id="SM00256">
    <property type="entry name" value="FBOX"/>
    <property type="match status" value="2"/>
</dbReference>
<feature type="region of interest" description="Disordered" evidence="1">
    <location>
        <begin position="861"/>
        <end position="988"/>
    </location>
</feature>
<organism evidence="3 4">
    <name type="scientific">Centaurea solstitialis</name>
    <name type="common">yellow star-thistle</name>
    <dbReference type="NCBI Taxonomy" id="347529"/>
    <lineage>
        <taxon>Eukaryota</taxon>
        <taxon>Viridiplantae</taxon>
        <taxon>Streptophyta</taxon>
        <taxon>Embryophyta</taxon>
        <taxon>Tracheophyta</taxon>
        <taxon>Spermatophyta</taxon>
        <taxon>Magnoliopsida</taxon>
        <taxon>eudicotyledons</taxon>
        <taxon>Gunneridae</taxon>
        <taxon>Pentapetalae</taxon>
        <taxon>asterids</taxon>
        <taxon>campanulids</taxon>
        <taxon>Asterales</taxon>
        <taxon>Asteraceae</taxon>
        <taxon>Carduoideae</taxon>
        <taxon>Cardueae</taxon>
        <taxon>Centaureinae</taxon>
        <taxon>Centaurea</taxon>
    </lineage>
</organism>
<gene>
    <name evidence="3" type="ORF">OSB04_un000232</name>
</gene>
<protein>
    <recommendedName>
        <fullName evidence="2">F-box domain-containing protein</fullName>
    </recommendedName>
</protein>
<dbReference type="Gene3D" id="1.20.1280.50">
    <property type="match status" value="2"/>
</dbReference>
<dbReference type="InterPro" id="IPR006527">
    <property type="entry name" value="F-box-assoc_dom_typ1"/>
</dbReference>
<comment type="caution">
    <text evidence="3">The sequence shown here is derived from an EMBL/GenBank/DDBJ whole genome shotgun (WGS) entry which is preliminary data.</text>
</comment>
<dbReference type="EMBL" id="JARYMX010000015">
    <property type="protein sequence ID" value="KAJ9536583.1"/>
    <property type="molecule type" value="Genomic_DNA"/>
</dbReference>
<sequence>MKSENESNESNHINYFVDIGFQRLPKKQRKECFECLLEDFGEGQIGKRRQKKRRINGRFPSPSPHQNINPSIHGSLTRRVDDGYILSRLPVKTIIHCKLVCKKWRNLVSDSSFVNLHFSRSPTCLIIHYKFHNPSDPVTLKWVELQDKVDHHRLCHDPPMGLRLNMLPIYQHSLMYQVGSVNGLICLWQYSSKFNRDHAYICNPVTREYVILPRRNFWEERLQAVVYGFGVMVRAFQACPSVLEAEVYTLGTCQWRSLGSVPVTYRLNTFKEFYGPFLNNRCHWIVSDNKDAHDDKICTFDLDKETFQLLPSPPPQVKKMDSMVKGCLCKLDTYDSKLTIWVMKEYGINNSWCKQVVIRRTIPWPLFEPIHLIADLKDGSFLMVFENKLCVFDPQSQTIEDTKIFYPSLSGWAYRPSFLKLHNFDLERVYTFSRSDLMRRLSQANHGREENLRLRTLIDPSMEDLPAELTMDILSRLPVKTIIHCKRVCKKWRNLVSDSSFVNLHLSRSPTCLIIHHNPVIYVNAKSYMNDYGIIPNNPGISKWVEIEDKVDHHHLHYDRLLSLDLRNWAPIQQYTQMRQVGSVNGLICLLRYFSEHHNTYICNPVTREYMILLGRFPQEMVMRDSFMVLGSLSGEYKVVWSFQTEVVGNGYAARPSVLKAEVYTLGTGHWRSLGPVPVTCWHNTFHQFYGPFLNNHCHWIASDNEICTFDLDKETFQLLPSRPPPVKSIWINGESLAILKGCLCKLDTYHSELTIWVMKEYGIKNSWHREVVIRREICVTPWPLYGPIHLIAGLKDGCILMLCRDKLCVYDPQNETMKDTKMFDRDLRGLTYCPSFLKLHNFELEMVRMFVLKVHKKSTTSVSTGQDMTEQDRTGKNRTVVAGSSSRKSPDIAGEGGGGRRTSDVAGGSSRRSPDIAGEGGGGRRTSDVAGGSSRRSPDIAGKGGRGRRTSQEVAAAGRRTSSEREAEEVGRRTSPEVAATGRRISS</sequence>
<evidence type="ECO:0000259" key="2">
    <source>
        <dbReference type="PROSITE" id="PS50181"/>
    </source>
</evidence>
<feature type="compositionally biased region" description="Basic residues" evidence="1">
    <location>
        <begin position="47"/>
        <end position="56"/>
    </location>
</feature>
<feature type="domain" description="F-box" evidence="2">
    <location>
        <begin position="459"/>
        <end position="504"/>
    </location>
</feature>
<feature type="compositionally biased region" description="Polar residues" evidence="1">
    <location>
        <begin position="64"/>
        <end position="74"/>
    </location>
</feature>
<dbReference type="Proteomes" id="UP001172457">
    <property type="component" value="Unassembled WGS sequence"/>
</dbReference>
<keyword evidence="4" id="KW-1185">Reference proteome</keyword>
<dbReference type="Pfam" id="PF08268">
    <property type="entry name" value="FBA_3"/>
    <property type="match status" value="1"/>
</dbReference>
<dbReference type="PANTHER" id="PTHR31672">
    <property type="entry name" value="BNACNNG10540D PROTEIN"/>
    <property type="match status" value="1"/>
</dbReference>
<dbReference type="CDD" id="cd22157">
    <property type="entry name" value="F-box_AtFBW1-like"/>
    <property type="match status" value="1"/>
</dbReference>
<dbReference type="InterPro" id="IPR013187">
    <property type="entry name" value="F-box-assoc_dom_typ3"/>
</dbReference>
<dbReference type="AlphaFoldDB" id="A0AA38SD17"/>
<accession>A0AA38SD17</accession>
<feature type="region of interest" description="Disordered" evidence="1">
    <location>
        <begin position="47"/>
        <end position="74"/>
    </location>
</feature>
<feature type="compositionally biased region" description="Basic and acidic residues" evidence="1">
    <location>
        <begin position="962"/>
        <end position="976"/>
    </location>
</feature>
<evidence type="ECO:0000256" key="1">
    <source>
        <dbReference type="SAM" id="MobiDB-lite"/>
    </source>
</evidence>
<dbReference type="PANTHER" id="PTHR31672:SF13">
    <property type="entry name" value="F-BOX PROTEIN CPR30-LIKE"/>
    <property type="match status" value="1"/>
</dbReference>
<dbReference type="Pfam" id="PF00646">
    <property type="entry name" value="F-box"/>
    <property type="match status" value="1"/>
</dbReference>
<dbReference type="SUPFAM" id="SSF81383">
    <property type="entry name" value="F-box domain"/>
    <property type="match status" value="2"/>
</dbReference>
<dbReference type="InterPro" id="IPR017451">
    <property type="entry name" value="F-box-assoc_interact_dom"/>
</dbReference>
<name>A0AA38SD17_9ASTR</name>
<reference evidence="3" key="1">
    <citation type="submission" date="2023-03" db="EMBL/GenBank/DDBJ databases">
        <title>Chromosome-scale reference genome and RAD-based genetic map of yellow starthistle (Centaurea solstitialis) reveal putative structural variation and QTLs associated with invader traits.</title>
        <authorList>
            <person name="Reatini B."/>
            <person name="Cang F.A."/>
            <person name="Jiang Q."/>
            <person name="Mckibben M.T.W."/>
            <person name="Barker M.S."/>
            <person name="Rieseberg L.H."/>
            <person name="Dlugosch K.M."/>
        </authorList>
    </citation>
    <scope>NUCLEOTIDE SEQUENCE</scope>
    <source>
        <strain evidence="3">CAN-66</strain>
        <tissue evidence="3">Leaf</tissue>
    </source>
</reference>
<dbReference type="InterPro" id="IPR001810">
    <property type="entry name" value="F-box_dom"/>
</dbReference>
<dbReference type="PROSITE" id="PS50181">
    <property type="entry name" value="FBOX"/>
    <property type="match status" value="1"/>
</dbReference>
<dbReference type="Pfam" id="PF07734">
    <property type="entry name" value="FBA_1"/>
    <property type="match status" value="1"/>
</dbReference>
<proteinExistence type="predicted"/>
<evidence type="ECO:0000313" key="3">
    <source>
        <dbReference type="EMBL" id="KAJ9536583.1"/>
    </source>
</evidence>
<evidence type="ECO:0000313" key="4">
    <source>
        <dbReference type="Proteomes" id="UP001172457"/>
    </source>
</evidence>